<reference evidence="2 3" key="1">
    <citation type="journal article" date="2024" name="Plant J.">
        <title>Genome sequences and population genomics reveal climatic adaptation and genomic divergence between two closely related sweetgum species.</title>
        <authorList>
            <person name="Xu W.Q."/>
            <person name="Ren C.Q."/>
            <person name="Zhang X.Y."/>
            <person name="Comes H.P."/>
            <person name="Liu X.H."/>
            <person name="Li Y.G."/>
            <person name="Kettle C.J."/>
            <person name="Jalonen R."/>
            <person name="Gaisberger H."/>
            <person name="Ma Y.Z."/>
            <person name="Qiu Y.X."/>
        </authorList>
    </citation>
    <scope>NUCLEOTIDE SEQUENCE [LARGE SCALE GENOMIC DNA]</scope>
    <source>
        <strain evidence="2">Hangzhou</strain>
    </source>
</reference>
<accession>A0AAP0NF80</accession>
<dbReference type="PANTHER" id="PTHR31170">
    <property type="entry name" value="BNAC04G53230D PROTEIN"/>
    <property type="match status" value="1"/>
</dbReference>
<keyword evidence="3" id="KW-1185">Reference proteome</keyword>
<gene>
    <name evidence="2" type="ORF">L1049_026584</name>
</gene>
<dbReference type="PANTHER" id="PTHR31170:SF21">
    <property type="match status" value="1"/>
</dbReference>
<protein>
    <submittedName>
        <fullName evidence="2">Uncharacterized protein</fullName>
    </submittedName>
</protein>
<evidence type="ECO:0000313" key="3">
    <source>
        <dbReference type="Proteomes" id="UP001415857"/>
    </source>
</evidence>
<feature type="transmembrane region" description="Helical" evidence="1">
    <location>
        <begin position="428"/>
        <end position="453"/>
    </location>
</feature>
<dbReference type="Proteomes" id="UP001415857">
    <property type="component" value="Unassembled WGS sequence"/>
</dbReference>
<evidence type="ECO:0000313" key="2">
    <source>
        <dbReference type="EMBL" id="KAK9270996.1"/>
    </source>
</evidence>
<keyword evidence="1" id="KW-1133">Transmembrane helix</keyword>
<dbReference type="InterPro" id="IPR004158">
    <property type="entry name" value="DUF247_pln"/>
</dbReference>
<dbReference type="EMBL" id="JBBPBK010000014">
    <property type="protein sequence ID" value="KAK9270996.1"/>
    <property type="molecule type" value="Genomic_DNA"/>
</dbReference>
<sequence>MGNSKHTGLILQKLWRRRFQSSAERKAPTDEKSGVFRQICASNCRASLEEKLKTKLARESGSISIYRVPTNMREVEPKAFDPNIISIGPYHHGVPRLQAMEELKLQYFGRLLDPSRQNVVKLETLKEAMKKSEQEARSCYSENLGLCSDKFVEIMVLDGCFIIEFFRDLMKHKFKRGSVVIENWKLPIIRRDLIMLENQLPLSVLCKLFELTSSDITPTIPSLQELALRYFDPLMPRSSKALEQSISAAKKEKTEHFLDLFRTSILPERLSRGKEPCMFRSMTELKEAIIKIKKEADCQPLDLSFKGRVLKIPPLYINDYRGTLFRNLVALEQCHPTREPDIMTYLFFLDRLINSAKDVELLHYAEVIQHSLGSNKEVAKLVNSLCRELARDYDKSYLHEVIGNIDGHCKKRHTVWIATLKHNYFNNWWAGMSTIAAVFLLYLTLLQTFYGFVDAQEPLNESMKTTHFWRVLWKSITPYSSSPGANENPKDH</sequence>
<organism evidence="2 3">
    <name type="scientific">Liquidambar formosana</name>
    <name type="common">Formosan gum</name>
    <dbReference type="NCBI Taxonomy" id="63359"/>
    <lineage>
        <taxon>Eukaryota</taxon>
        <taxon>Viridiplantae</taxon>
        <taxon>Streptophyta</taxon>
        <taxon>Embryophyta</taxon>
        <taxon>Tracheophyta</taxon>
        <taxon>Spermatophyta</taxon>
        <taxon>Magnoliopsida</taxon>
        <taxon>eudicotyledons</taxon>
        <taxon>Gunneridae</taxon>
        <taxon>Pentapetalae</taxon>
        <taxon>Saxifragales</taxon>
        <taxon>Altingiaceae</taxon>
        <taxon>Liquidambar</taxon>
    </lineage>
</organism>
<name>A0AAP0NF80_LIQFO</name>
<dbReference type="AlphaFoldDB" id="A0AAP0NF80"/>
<keyword evidence="1" id="KW-0472">Membrane</keyword>
<evidence type="ECO:0000256" key="1">
    <source>
        <dbReference type="SAM" id="Phobius"/>
    </source>
</evidence>
<comment type="caution">
    <text evidence="2">The sequence shown here is derived from an EMBL/GenBank/DDBJ whole genome shotgun (WGS) entry which is preliminary data.</text>
</comment>
<proteinExistence type="predicted"/>
<keyword evidence="1" id="KW-0812">Transmembrane</keyword>
<dbReference type="Pfam" id="PF03140">
    <property type="entry name" value="DUF247"/>
    <property type="match status" value="1"/>
</dbReference>